<evidence type="ECO:0000256" key="1">
    <source>
        <dbReference type="SAM" id="MobiDB-lite"/>
    </source>
</evidence>
<gene>
    <name evidence="3" type="ORF">SBRCBS47491_002875</name>
</gene>
<dbReference type="Pfam" id="PF01814">
    <property type="entry name" value="Hemerythrin"/>
    <property type="match status" value="1"/>
</dbReference>
<dbReference type="InterPro" id="IPR012312">
    <property type="entry name" value="Hemerythrin-like"/>
</dbReference>
<keyword evidence="4" id="KW-1185">Reference proteome</keyword>
<evidence type="ECO:0000259" key="2">
    <source>
        <dbReference type="Pfam" id="PF01814"/>
    </source>
</evidence>
<feature type="region of interest" description="Disordered" evidence="1">
    <location>
        <begin position="139"/>
        <end position="162"/>
    </location>
</feature>
<dbReference type="CDD" id="cd12108">
    <property type="entry name" value="Hr-like"/>
    <property type="match status" value="1"/>
</dbReference>
<dbReference type="EMBL" id="CAWUHC010000018">
    <property type="protein sequence ID" value="CAK7216578.1"/>
    <property type="molecule type" value="Genomic_DNA"/>
</dbReference>
<dbReference type="PANTHER" id="PTHR38048">
    <property type="entry name" value="EXPRESSED PROTEIN"/>
    <property type="match status" value="1"/>
</dbReference>
<evidence type="ECO:0000313" key="3">
    <source>
        <dbReference type="EMBL" id="CAK7216578.1"/>
    </source>
</evidence>
<dbReference type="PANTHER" id="PTHR38048:SF1">
    <property type="entry name" value="HEMERYTHRIN-LIKE DOMAIN-CONTAINING PROTEIN"/>
    <property type="match status" value="1"/>
</dbReference>
<dbReference type="InterPro" id="IPR053206">
    <property type="entry name" value="Dimeric_xanthone_biosynth"/>
</dbReference>
<comment type="caution">
    <text evidence="3">The sequence shown here is derived from an EMBL/GenBank/DDBJ whole genome shotgun (WGS) entry which is preliminary data.</text>
</comment>
<reference evidence="3 4" key="1">
    <citation type="submission" date="2024-01" db="EMBL/GenBank/DDBJ databases">
        <authorList>
            <person name="Allen C."/>
            <person name="Tagirdzhanova G."/>
        </authorList>
    </citation>
    <scope>NUCLEOTIDE SEQUENCE [LARGE SCALE GENOMIC DNA]</scope>
</reference>
<proteinExistence type="predicted"/>
<sequence>MSSSAEMPVVANGACAEDTVPACDTGKASEKTGEAAAPAAVEPELAKEEEEEEKETLPPLSPAQFREYNRMAEHMDHFHNHFRMVWNMLYDACEKRKRPAGMSIRQFLDEGLQFISHLTTHHSIEESYVFPMLAKRMPEFQPPGKKKGGSGNSGAAQNKSRAKAAELIQQHREIHAGMDAFEDYVRKCRTGETELDLTALKAQMDTWGKVLWQHLDEEVKALGAENMRKYWSLEDMRRMRM</sequence>
<evidence type="ECO:0000313" key="4">
    <source>
        <dbReference type="Proteomes" id="UP001642406"/>
    </source>
</evidence>
<name>A0ABP0BAM4_9PEZI</name>
<dbReference type="Proteomes" id="UP001642406">
    <property type="component" value="Unassembled WGS sequence"/>
</dbReference>
<accession>A0ABP0BAM4</accession>
<protein>
    <recommendedName>
        <fullName evidence="2">Hemerythrin-like domain-containing protein</fullName>
    </recommendedName>
</protein>
<dbReference type="Gene3D" id="1.20.120.520">
    <property type="entry name" value="nmb1532 protein domain like"/>
    <property type="match status" value="1"/>
</dbReference>
<feature type="region of interest" description="Disordered" evidence="1">
    <location>
        <begin position="19"/>
        <end position="62"/>
    </location>
</feature>
<feature type="domain" description="Hemerythrin-like" evidence="2">
    <location>
        <begin position="72"/>
        <end position="218"/>
    </location>
</feature>
<feature type="compositionally biased region" description="Low complexity" evidence="1">
    <location>
        <begin position="34"/>
        <end position="43"/>
    </location>
</feature>
<organism evidence="3 4">
    <name type="scientific">Sporothrix bragantina</name>
    <dbReference type="NCBI Taxonomy" id="671064"/>
    <lineage>
        <taxon>Eukaryota</taxon>
        <taxon>Fungi</taxon>
        <taxon>Dikarya</taxon>
        <taxon>Ascomycota</taxon>
        <taxon>Pezizomycotina</taxon>
        <taxon>Sordariomycetes</taxon>
        <taxon>Sordariomycetidae</taxon>
        <taxon>Ophiostomatales</taxon>
        <taxon>Ophiostomataceae</taxon>
        <taxon>Sporothrix</taxon>
    </lineage>
</organism>